<dbReference type="Pfam" id="PF01161">
    <property type="entry name" value="PBP"/>
    <property type="match status" value="1"/>
</dbReference>
<dbReference type="EMBL" id="QGLM01000001">
    <property type="protein sequence ID" value="PXY96892.1"/>
    <property type="molecule type" value="Genomic_DNA"/>
</dbReference>
<dbReference type="InterPro" id="IPR008914">
    <property type="entry name" value="PEBP"/>
</dbReference>
<dbReference type="AlphaFoldDB" id="A0A318NAM9"/>
<dbReference type="SUPFAM" id="SSF49777">
    <property type="entry name" value="PEBP-like"/>
    <property type="match status" value="1"/>
</dbReference>
<dbReference type="InterPro" id="IPR036610">
    <property type="entry name" value="PEBP-like_sf"/>
</dbReference>
<dbReference type="NCBIfam" id="TIGR00481">
    <property type="entry name" value="YbhB/YbcL family Raf kinase inhibitor-like protein"/>
    <property type="match status" value="1"/>
</dbReference>
<sequence>MKLIINNLDNYAFLSKANEFNKFDGEGSNISPSLRWQDYPEETKSFALTVYDPDAPTGSGFWHWIAYDIPTTISSLPEDINNSPSATAFKQAMTDYGFNEYSGPCPPKGDIAHRYIFKIHALNCESLNIDPQAPNAVVRFILNSVTIDTASVTVLYKR</sequence>
<dbReference type="PANTHER" id="PTHR30289:SF1">
    <property type="entry name" value="PEBP (PHOSPHATIDYLETHANOLAMINE-BINDING PROTEIN) FAMILY PROTEIN"/>
    <property type="match status" value="1"/>
</dbReference>
<evidence type="ECO:0000313" key="1">
    <source>
        <dbReference type="EMBL" id="PXY96892.1"/>
    </source>
</evidence>
<dbReference type="Gene3D" id="3.90.280.10">
    <property type="entry name" value="PEBP-like"/>
    <property type="match status" value="1"/>
</dbReference>
<dbReference type="InterPro" id="IPR005247">
    <property type="entry name" value="YbhB_YbcL/LppC-like"/>
</dbReference>
<evidence type="ECO:0000313" key="2">
    <source>
        <dbReference type="Proteomes" id="UP000247838"/>
    </source>
</evidence>
<proteinExistence type="predicted"/>
<comment type="caution">
    <text evidence="1">The sequence shown here is derived from an EMBL/GenBank/DDBJ whole genome shotgun (WGS) entry which is preliminary data.</text>
</comment>
<dbReference type="CDD" id="cd00865">
    <property type="entry name" value="PEBP_bact_arch"/>
    <property type="match status" value="1"/>
</dbReference>
<dbReference type="Proteomes" id="UP000247838">
    <property type="component" value="Unassembled WGS sequence"/>
</dbReference>
<name>A0A318NAM9_FRIPE</name>
<dbReference type="RefSeq" id="WP_110442744.1">
    <property type="nucleotide sequence ID" value="NZ_CALYQC010000009.1"/>
</dbReference>
<accession>A0A318NAM9</accession>
<organism evidence="1 2">
    <name type="scientific">Frischella perrara</name>
    <dbReference type="NCBI Taxonomy" id="1267021"/>
    <lineage>
        <taxon>Bacteria</taxon>
        <taxon>Pseudomonadati</taxon>
        <taxon>Pseudomonadota</taxon>
        <taxon>Gammaproteobacteria</taxon>
        <taxon>Orbales</taxon>
        <taxon>Orbaceae</taxon>
        <taxon>Frischella</taxon>
    </lineage>
</organism>
<protein>
    <submittedName>
        <fullName evidence="1">Kinase inhibitor</fullName>
    </submittedName>
</protein>
<dbReference type="PANTHER" id="PTHR30289">
    <property type="entry name" value="UNCHARACTERIZED PROTEIN YBCL-RELATED"/>
    <property type="match status" value="1"/>
</dbReference>
<gene>
    <name evidence="1" type="ORF">DKK76_00115</name>
</gene>
<reference evidence="1 2" key="1">
    <citation type="submission" date="2018-05" db="EMBL/GenBank/DDBJ databases">
        <title>Reference genomes for bee gut microbiota database.</title>
        <authorList>
            <person name="Ellegaard K.M."/>
        </authorList>
    </citation>
    <scope>NUCLEOTIDE SEQUENCE [LARGE SCALE GENOMIC DNA]</scope>
    <source>
        <strain evidence="1 2">ESL0167</strain>
    </source>
</reference>